<evidence type="ECO:0000313" key="1">
    <source>
        <dbReference type="EMBL" id="MCM2532494.1"/>
    </source>
</evidence>
<accession>A0ABT0WAF6</accession>
<gene>
    <name evidence="1" type="ORF">NDK43_08990</name>
</gene>
<organism evidence="1 2">
    <name type="scientific">Neobacillus pocheonensis</name>
    <dbReference type="NCBI Taxonomy" id="363869"/>
    <lineage>
        <taxon>Bacteria</taxon>
        <taxon>Bacillati</taxon>
        <taxon>Bacillota</taxon>
        <taxon>Bacilli</taxon>
        <taxon>Bacillales</taxon>
        <taxon>Bacillaceae</taxon>
        <taxon>Neobacillus</taxon>
    </lineage>
</organism>
<reference evidence="1 2" key="1">
    <citation type="submission" date="2022-06" db="EMBL/GenBank/DDBJ databases">
        <authorList>
            <person name="Jeon C.O."/>
        </authorList>
    </citation>
    <scope>NUCLEOTIDE SEQUENCE [LARGE SCALE GENOMIC DNA]</scope>
    <source>
        <strain evidence="1 2">KCTC 13943</strain>
    </source>
</reference>
<keyword evidence="2" id="KW-1185">Reference proteome</keyword>
<dbReference type="EMBL" id="JAMQCR010000001">
    <property type="protein sequence ID" value="MCM2532494.1"/>
    <property type="molecule type" value="Genomic_DNA"/>
</dbReference>
<name>A0ABT0WAF6_9BACI</name>
<evidence type="ECO:0000313" key="2">
    <source>
        <dbReference type="Proteomes" id="UP001523262"/>
    </source>
</evidence>
<comment type="caution">
    <text evidence="1">The sequence shown here is derived from an EMBL/GenBank/DDBJ whole genome shotgun (WGS) entry which is preliminary data.</text>
</comment>
<dbReference type="Proteomes" id="UP001523262">
    <property type="component" value="Unassembled WGS sequence"/>
</dbReference>
<proteinExistence type="predicted"/>
<protein>
    <submittedName>
        <fullName evidence="1">Uncharacterized protein</fullName>
    </submittedName>
</protein>
<sequence length="168" mass="19550">MATSIIPKSYSNVIYLQPSFSIMQDNFSSLRHLPYVKLALDFPWEMVFATIEQEYVKARFERYRNKKNRKCLDINQEELFSSLPQNMNILPDKSSKGRKGINFFALFKSFLLAPLLYVEVMVSSVHLQVAGNSDFRTVCGFIQVPSLKTFERFDQIMIENGLWEKADN</sequence>